<organism evidence="2 3">
    <name type="scientific">Perca fluviatilis</name>
    <name type="common">European perch</name>
    <dbReference type="NCBI Taxonomy" id="8168"/>
    <lineage>
        <taxon>Eukaryota</taxon>
        <taxon>Metazoa</taxon>
        <taxon>Chordata</taxon>
        <taxon>Craniata</taxon>
        <taxon>Vertebrata</taxon>
        <taxon>Euteleostomi</taxon>
        <taxon>Actinopterygii</taxon>
        <taxon>Neopterygii</taxon>
        <taxon>Teleostei</taxon>
        <taxon>Neoteleostei</taxon>
        <taxon>Acanthomorphata</taxon>
        <taxon>Eupercaria</taxon>
        <taxon>Perciformes</taxon>
        <taxon>Percoidei</taxon>
        <taxon>Percidae</taxon>
        <taxon>Percinae</taxon>
        <taxon>Perca</taxon>
    </lineage>
</organism>
<feature type="signal peptide" evidence="1">
    <location>
        <begin position="1"/>
        <end position="22"/>
    </location>
</feature>
<reference evidence="2 3" key="1">
    <citation type="submission" date="2019-06" db="EMBL/GenBank/DDBJ databases">
        <title>A chromosome-scale genome assembly of the European perch, Perca fluviatilis.</title>
        <authorList>
            <person name="Roques C."/>
            <person name="Zahm M."/>
            <person name="Cabau C."/>
            <person name="Klopp C."/>
            <person name="Bouchez O."/>
            <person name="Donnadieu C."/>
            <person name="Kuhl H."/>
            <person name="Gislard M."/>
            <person name="Guendouz S."/>
            <person name="Journot L."/>
            <person name="Haffray P."/>
            <person name="Bestin A."/>
            <person name="Morvezen R."/>
            <person name="Feron R."/>
            <person name="Wen M."/>
            <person name="Jouanno E."/>
            <person name="Herpin A."/>
            <person name="Schartl M."/>
            <person name="Postlethwait J."/>
            <person name="Schaerlinger B."/>
            <person name="Chardard D."/>
            <person name="Lecocq T."/>
            <person name="Poncet C."/>
            <person name="Jaffrelo L."/>
            <person name="Lampietro C."/>
            <person name="Guiguen Y."/>
        </authorList>
    </citation>
    <scope>NUCLEOTIDE SEQUENCE [LARGE SCALE GENOMIC DNA]</scope>
    <source>
        <tissue evidence="2">Blood</tissue>
    </source>
</reference>
<feature type="chain" id="PRO_5025532587" evidence="1">
    <location>
        <begin position="23"/>
        <end position="151"/>
    </location>
</feature>
<dbReference type="EMBL" id="VHII01000007">
    <property type="protein sequence ID" value="KAF1388507.1"/>
    <property type="molecule type" value="Genomic_DNA"/>
</dbReference>
<evidence type="ECO:0000313" key="2">
    <source>
        <dbReference type="EMBL" id="KAF1388507.1"/>
    </source>
</evidence>
<keyword evidence="1" id="KW-0732">Signal</keyword>
<gene>
    <name evidence="2" type="ORF">PFLUV_G00090980</name>
</gene>
<sequence>MFSFKELLSAVALTLLAVTVEASTNRAVAPTEQDRDYGMPLSQLIRLYHTPVYKAERMKRLGISRLVLGPISQYGVRVTLADGSQWLVHRGDHYEYTVVTHPDDMSSNWMVVQTVNFHGTKKVWDFVDDHFLGYIRIFKKCHLDSCRMMNL</sequence>
<evidence type="ECO:0000313" key="3">
    <source>
        <dbReference type="Proteomes" id="UP000465112"/>
    </source>
</evidence>
<comment type="caution">
    <text evidence="2">The sequence shown here is derived from an EMBL/GenBank/DDBJ whole genome shotgun (WGS) entry which is preliminary data.</text>
</comment>
<protein>
    <submittedName>
        <fullName evidence="2">Uncharacterized protein</fullName>
    </submittedName>
</protein>
<accession>A0A6A5EGQ3</accession>
<dbReference type="Proteomes" id="UP000465112">
    <property type="component" value="Chromosome 7"/>
</dbReference>
<keyword evidence="3" id="KW-1185">Reference proteome</keyword>
<evidence type="ECO:0000256" key="1">
    <source>
        <dbReference type="SAM" id="SignalP"/>
    </source>
</evidence>
<proteinExistence type="predicted"/>
<name>A0A6A5EGQ3_PERFL</name>
<dbReference type="AlphaFoldDB" id="A0A6A5EGQ3"/>